<reference evidence="1" key="2">
    <citation type="submission" date="2020-09" db="EMBL/GenBank/DDBJ databases">
        <authorList>
            <person name="Sun Q."/>
            <person name="Zhou Y."/>
        </authorList>
    </citation>
    <scope>NUCLEOTIDE SEQUENCE</scope>
    <source>
        <strain evidence="1">CGMCC 1.3617</strain>
    </source>
</reference>
<evidence type="ECO:0000313" key="1">
    <source>
        <dbReference type="EMBL" id="GGJ13789.1"/>
    </source>
</evidence>
<comment type="caution">
    <text evidence="1">The sequence shown here is derived from an EMBL/GenBank/DDBJ whole genome shotgun (WGS) entry which is preliminary data.</text>
</comment>
<keyword evidence="2" id="KW-1185">Reference proteome</keyword>
<accession>A0A917KH06</accession>
<protein>
    <submittedName>
        <fullName evidence="1">Uncharacterized protein</fullName>
    </submittedName>
</protein>
<dbReference type="AlphaFoldDB" id="A0A917KH06"/>
<proteinExistence type="predicted"/>
<gene>
    <name evidence="1" type="ORF">GCM10011320_21250</name>
</gene>
<reference evidence="1" key="1">
    <citation type="journal article" date="2014" name="Int. J. Syst. Evol. Microbiol.">
        <title>Complete genome sequence of Corynebacterium casei LMG S-19264T (=DSM 44701T), isolated from a smear-ripened cheese.</title>
        <authorList>
            <consortium name="US DOE Joint Genome Institute (JGI-PGF)"/>
            <person name="Walter F."/>
            <person name="Albersmeier A."/>
            <person name="Kalinowski J."/>
            <person name="Ruckert C."/>
        </authorList>
    </citation>
    <scope>NUCLEOTIDE SEQUENCE</scope>
    <source>
        <strain evidence="1">CGMCC 1.3617</strain>
    </source>
</reference>
<evidence type="ECO:0000313" key="2">
    <source>
        <dbReference type="Proteomes" id="UP000661507"/>
    </source>
</evidence>
<name>A0A917KH06_9PROT</name>
<dbReference type="EMBL" id="BMKW01000004">
    <property type="protein sequence ID" value="GGJ13789.1"/>
    <property type="molecule type" value="Genomic_DNA"/>
</dbReference>
<sequence length="73" mass="7734">MPASLMRGPGAKTAFAPVPRAAMWTTGEVEACAMPAAVSPVPEGAALRAAPVIRIAWRTTTLNHFLPKPDRRP</sequence>
<organism evidence="1 2">
    <name type="scientific">Neoroseomonas lacus</name>
    <dbReference type="NCBI Taxonomy" id="287609"/>
    <lineage>
        <taxon>Bacteria</taxon>
        <taxon>Pseudomonadati</taxon>
        <taxon>Pseudomonadota</taxon>
        <taxon>Alphaproteobacteria</taxon>
        <taxon>Acetobacterales</taxon>
        <taxon>Acetobacteraceae</taxon>
        <taxon>Neoroseomonas</taxon>
    </lineage>
</organism>
<dbReference type="Proteomes" id="UP000661507">
    <property type="component" value="Unassembled WGS sequence"/>
</dbReference>